<dbReference type="InterPro" id="IPR054471">
    <property type="entry name" value="GPIID_WHD"/>
</dbReference>
<keyword evidence="7" id="KW-1185">Reference proteome</keyword>
<dbReference type="InterPro" id="IPR056884">
    <property type="entry name" value="NPHP3-like_N"/>
</dbReference>
<evidence type="ECO:0000256" key="3">
    <source>
        <dbReference type="PROSITE-ProRule" id="PRU00023"/>
    </source>
</evidence>
<dbReference type="Gene3D" id="3.40.50.1580">
    <property type="entry name" value="Nucleoside phosphorylase domain"/>
    <property type="match status" value="1"/>
</dbReference>
<evidence type="ECO:0000256" key="4">
    <source>
        <dbReference type="SAM" id="Coils"/>
    </source>
</evidence>
<feature type="repeat" description="ANK" evidence="3">
    <location>
        <begin position="1232"/>
        <end position="1264"/>
    </location>
</feature>
<feature type="repeat" description="ANK" evidence="3">
    <location>
        <begin position="1136"/>
        <end position="1165"/>
    </location>
</feature>
<dbReference type="PROSITE" id="PS50837">
    <property type="entry name" value="NACHT"/>
    <property type="match status" value="1"/>
</dbReference>
<feature type="repeat" description="ANK" evidence="3">
    <location>
        <begin position="1037"/>
        <end position="1066"/>
    </location>
</feature>
<dbReference type="InterPro" id="IPR055497">
    <property type="entry name" value="DUF7069"/>
</dbReference>
<keyword evidence="1" id="KW-0677">Repeat</keyword>
<dbReference type="GO" id="GO:0005737">
    <property type="term" value="C:cytoplasm"/>
    <property type="evidence" value="ECO:0007669"/>
    <property type="project" value="TreeGrafter"/>
</dbReference>
<accession>A0A1F5L2R3</accession>
<feature type="repeat" description="ANK" evidence="3">
    <location>
        <begin position="935"/>
        <end position="967"/>
    </location>
</feature>
<dbReference type="SUPFAM" id="SSF52540">
    <property type="entry name" value="P-loop containing nucleoside triphosphate hydrolases"/>
    <property type="match status" value="1"/>
</dbReference>
<feature type="repeat" description="ANK" evidence="3">
    <location>
        <begin position="1262"/>
        <end position="1294"/>
    </location>
</feature>
<dbReference type="PROSITE" id="PS50297">
    <property type="entry name" value="ANK_REP_REGION"/>
    <property type="match status" value="10"/>
</dbReference>
<comment type="caution">
    <text evidence="6">The sequence shown here is derived from an EMBL/GenBank/DDBJ whole genome shotgun (WGS) entry which is preliminary data.</text>
</comment>
<keyword evidence="2 3" id="KW-0040">ANK repeat</keyword>
<dbReference type="PANTHER" id="PTHR24198:SF165">
    <property type="entry name" value="ANKYRIN REPEAT-CONTAINING PROTEIN-RELATED"/>
    <property type="match status" value="1"/>
</dbReference>
<evidence type="ECO:0000313" key="6">
    <source>
        <dbReference type="EMBL" id="OGE47259.1"/>
    </source>
</evidence>
<dbReference type="PANTHER" id="PTHR24198">
    <property type="entry name" value="ANKYRIN REPEAT AND PROTEIN KINASE DOMAIN-CONTAINING PROTEIN"/>
    <property type="match status" value="1"/>
</dbReference>
<dbReference type="Gene3D" id="3.40.50.300">
    <property type="entry name" value="P-loop containing nucleotide triphosphate hydrolases"/>
    <property type="match status" value="1"/>
</dbReference>
<proteinExistence type="predicted"/>
<feature type="repeat" description="ANK" evidence="3">
    <location>
        <begin position="1004"/>
        <end position="1033"/>
    </location>
</feature>
<keyword evidence="4" id="KW-0175">Coiled coil</keyword>
<protein>
    <recommendedName>
        <fullName evidence="5">NACHT domain-containing protein</fullName>
    </recommendedName>
</protein>
<sequence>MACPPRETFQIGWICALPIEAAAAREMLDESFGILDVQDPADTNTYTLGRIGKHHVVIACLPGGQYGTTSATTVANNMVRTFSKSLRIGLMVGVAGGIPSAAHDIRLGDIVISYPAGTCGGVVQYDMGKVGLNGEFHRTGSLNSPPRSLLAAVGMMRAAELTDDPLYPEYILRAIGKNDRTRKNFGQPGTRQDRLFKCDYDHPMTASSCDSCLAEWEETRSERESNDPQPHYGIIASGNAVIKDAWTRDRLRLETDALCFEMEAAGLMMDFPCIVIRGVCDYADSHKNKQWQGYAALAAASYAKELLGYIPVGHVSQENLVVDICNKLKEEIEGTNERLEQAYNQQERHHREKVMRALTDQQRRCHQALKTSKYEEQKNINPRKVEGTCQWALKSLEYICWWESNYNDILWVSADPGCGKSVLARSIIDEHVEAASPGVTICFFFFKDNEDQNHLDTALCSVLHQLFSQRPHLLPHAIPSWEKNGEALRSEVDELWRILTAAALADVSHKIICIFDALDECHEKDQGRLIEKLQFFYQQTSLLTKDTCLKFLVTSRPYDHIQDKFRAITDSFPHIHIKGEEENDRIHREIDLVVKIRVRELAETVPLSPDVHQRVEQQLLQMEHRTYLWLHLAIDEIRTAFKRSLRPAEHSIALISPSVNAAYEKILCRVPADEIDTVKKILEIIVAARRPLTIREMAIALGIATYSEARTIIEARLDPTHLQRQLRQLCGLFVFTNNSKIYLIHQTAREFLIQKKFAENLHLPYWSSLSDAEDHMTEICLRYLLMEDLEDLEDLEDYEDYKDKPSFNIGDLLEYSAVHWADHVRKTTLIFDQEVPNRLHPVYDVHRRRFSIWFPIFWEAVMPNTDAPSINALSLAAFNGHEQEVHLLLAIKKHDINTADDAGANPLIWASRNGYDETVQLLLDRGANVNAQGEDYGNALQVASSKGHDKIVQMLLERGANLNSLDQYYENALYGASYGGHETIVQVLLERGANVNAQSGFYGNALQAASFEGHDTIVQMLLERGANVNAQSGFYGNALQAASCGGRDKIMQMLLERGANVNAQSGEYGNALQAASCGGRDKIVQMLLERGANVNAQSEQYGNALYAASSGGYDQIVQMLLERGANVNAQSGFYGNALQAASYGGHDTIVQVLLERGANVNAQSGDYGNALQAASFKGHNTIVQVLLERGANVNAQSGDYGNALQAASCGGRDKTVQMLLERGANVNAQSEQYGNALYAASSGGYDQIVQVLLERGADVNAQGVNALYEASSYGYDRIVQMLLKRGADVNAPSTSFTQLKLFRNTN</sequence>
<feature type="repeat" description="ANK" evidence="3">
    <location>
        <begin position="1100"/>
        <end position="1132"/>
    </location>
</feature>
<dbReference type="GO" id="GO:0009116">
    <property type="term" value="P:nucleoside metabolic process"/>
    <property type="evidence" value="ECO:0007669"/>
    <property type="project" value="InterPro"/>
</dbReference>
<dbReference type="SMART" id="SM00248">
    <property type="entry name" value="ANK"/>
    <property type="match status" value="13"/>
</dbReference>
<dbReference type="Gene3D" id="1.25.40.20">
    <property type="entry name" value="Ankyrin repeat-containing domain"/>
    <property type="match status" value="4"/>
</dbReference>
<dbReference type="InterPro" id="IPR035994">
    <property type="entry name" value="Nucleoside_phosphorylase_sf"/>
</dbReference>
<feature type="repeat" description="ANK" evidence="3">
    <location>
        <begin position="968"/>
        <end position="1000"/>
    </location>
</feature>
<dbReference type="EMBL" id="LXJU01000052">
    <property type="protein sequence ID" value="OGE47259.1"/>
    <property type="molecule type" value="Genomic_DNA"/>
</dbReference>
<feature type="domain" description="NACHT" evidence="5">
    <location>
        <begin position="408"/>
        <end position="557"/>
    </location>
</feature>
<dbReference type="STRING" id="1835702.A0A1F5L2R3"/>
<gene>
    <name evidence="6" type="ORF">PENARI_c052G10296</name>
</gene>
<evidence type="ECO:0000313" key="7">
    <source>
        <dbReference type="Proteomes" id="UP000177622"/>
    </source>
</evidence>
<dbReference type="Pfam" id="PF12796">
    <property type="entry name" value="Ank_2"/>
    <property type="match status" value="5"/>
</dbReference>
<dbReference type="Pfam" id="PF24883">
    <property type="entry name" value="NPHP3_N"/>
    <property type="match status" value="1"/>
</dbReference>
<dbReference type="Pfam" id="PF01048">
    <property type="entry name" value="PNP_UDP_1"/>
    <property type="match status" value="1"/>
</dbReference>
<feature type="repeat" description="ANK" evidence="3">
    <location>
        <begin position="1166"/>
        <end position="1198"/>
    </location>
</feature>
<dbReference type="PROSITE" id="PS50088">
    <property type="entry name" value="ANK_REPEAT"/>
    <property type="match status" value="12"/>
</dbReference>
<feature type="repeat" description="ANK" evidence="3">
    <location>
        <begin position="1199"/>
        <end position="1231"/>
    </location>
</feature>
<evidence type="ECO:0000256" key="1">
    <source>
        <dbReference type="ARBA" id="ARBA00022737"/>
    </source>
</evidence>
<dbReference type="Proteomes" id="UP000177622">
    <property type="component" value="Unassembled WGS sequence"/>
</dbReference>
<dbReference type="Pfam" id="PF23239">
    <property type="entry name" value="DUF7069"/>
    <property type="match status" value="1"/>
</dbReference>
<dbReference type="InterPro" id="IPR027417">
    <property type="entry name" value="P-loop_NTPase"/>
</dbReference>
<dbReference type="Pfam" id="PF22939">
    <property type="entry name" value="WHD_GPIID"/>
    <property type="match status" value="1"/>
</dbReference>
<reference evidence="6 7" key="1">
    <citation type="journal article" date="2016" name="Sci. Rep.">
        <title>Penicillium arizonense, a new, genome sequenced fungal species, reveals a high chemical diversity in secreted metabolites.</title>
        <authorList>
            <person name="Grijseels S."/>
            <person name="Nielsen J.C."/>
            <person name="Randelovic M."/>
            <person name="Nielsen J."/>
            <person name="Nielsen K.F."/>
            <person name="Workman M."/>
            <person name="Frisvad J.C."/>
        </authorList>
    </citation>
    <scope>NUCLEOTIDE SEQUENCE [LARGE SCALE GENOMIC DNA]</scope>
    <source>
        <strain evidence="6 7">CBS 141311</strain>
    </source>
</reference>
<feature type="repeat" description="ANK" evidence="3">
    <location>
        <begin position="1067"/>
        <end position="1099"/>
    </location>
</feature>
<dbReference type="SUPFAM" id="SSF53167">
    <property type="entry name" value="Purine and uridine phosphorylases"/>
    <property type="match status" value="1"/>
</dbReference>
<dbReference type="InterPro" id="IPR036770">
    <property type="entry name" value="Ankyrin_rpt-contain_sf"/>
</dbReference>
<dbReference type="GeneID" id="34582160"/>
<dbReference type="RefSeq" id="XP_022482720.1">
    <property type="nucleotide sequence ID" value="XM_022637426.1"/>
</dbReference>
<dbReference type="OrthoDB" id="1577640at2759"/>
<dbReference type="InterPro" id="IPR000845">
    <property type="entry name" value="Nucleoside_phosphorylase_d"/>
</dbReference>
<evidence type="ECO:0000259" key="5">
    <source>
        <dbReference type="PROSITE" id="PS50837"/>
    </source>
</evidence>
<organism evidence="6 7">
    <name type="scientific">Penicillium arizonense</name>
    <dbReference type="NCBI Taxonomy" id="1835702"/>
    <lineage>
        <taxon>Eukaryota</taxon>
        <taxon>Fungi</taxon>
        <taxon>Dikarya</taxon>
        <taxon>Ascomycota</taxon>
        <taxon>Pezizomycotina</taxon>
        <taxon>Eurotiomycetes</taxon>
        <taxon>Eurotiomycetidae</taxon>
        <taxon>Eurotiales</taxon>
        <taxon>Aspergillaceae</taxon>
        <taxon>Penicillium</taxon>
    </lineage>
</organism>
<dbReference type="GO" id="GO:0003824">
    <property type="term" value="F:catalytic activity"/>
    <property type="evidence" value="ECO:0007669"/>
    <property type="project" value="InterPro"/>
</dbReference>
<name>A0A1F5L2R3_PENAI</name>
<feature type="coiled-coil region" evidence="4">
    <location>
        <begin position="322"/>
        <end position="352"/>
    </location>
</feature>
<dbReference type="InterPro" id="IPR007111">
    <property type="entry name" value="NACHT_NTPase"/>
</dbReference>
<feature type="repeat" description="ANK" evidence="3">
    <location>
        <begin position="902"/>
        <end position="934"/>
    </location>
</feature>
<dbReference type="SUPFAM" id="SSF48403">
    <property type="entry name" value="Ankyrin repeat"/>
    <property type="match status" value="2"/>
</dbReference>
<evidence type="ECO:0000256" key="2">
    <source>
        <dbReference type="ARBA" id="ARBA00023043"/>
    </source>
</evidence>
<dbReference type="InterPro" id="IPR002110">
    <property type="entry name" value="Ankyrin_rpt"/>
</dbReference>